<dbReference type="EMBL" id="JAENRR010000019">
    <property type="protein sequence ID" value="MBK3517651.1"/>
    <property type="molecule type" value="Genomic_DNA"/>
</dbReference>
<dbReference type="Pfam" id="PF17782">
    <property type="entry name" value="WHD_DprA"/>
    <property type="match status" value="1"/>
</dbReference>
<feature type="domain" description="Smf/DprA SLOG" evidence="2">
    <location>
        <begin position="80"/>
        <end position="287"/>
    </location>
</feature>
<gene>
    <name evidence="4" type="primary">dprA</name>
    <name evidence="4" type="ORF">JIV24_09940</name>
</gene>
<dbReference type="SUPFAM" id="SSF102405">
    <property type="entry name" value="MCP/YpsA-like"/>
    <property type="match status" value="1"/>
</dbReference>
<dbReference type="InterPro" id="IPR041614">
    <property type="entry name" value="DprA_WH"/>
</dbReference>
<dbReference type="PANTHER" id="PTHR43022:SF1">
    <property type="entry name" value="PROTEIN SMF"/>
    <property type="match status" value="1"/>
</dbReference>
<evidence type="ECO:0000259" key="2">
    <source>
        <dbReference type="Pfam" id="PF02481"/>
    </source>
</evidence>
<dbReference type="InterPro" id="IPR010994">
    <property type="entry name" value="RuvA_2-like"/>
</dbReference>
<dbReference type="InterPro" id="IPR003488">
    <property type="entry name" value="DprA"/>
</dbReference>
<dbReference type="Gene3D" id="3.40.50.450">
    <property type="match status" value="1"/>
</dbReference>
<dbReference type="SUPFAM" id="SSF47781">
    <property type="entry name" value="RuvA domain 2-like"/>
    <property type="match status" value="1"/>
</dbReference>
<reference evidence="4 5" key="1">
    <citation type="submission" date="2021-01" db="EMBL/GenBank/DDBJ databases">
        <title>Carboxyliciviraga sp.nov., isolated from coastal sediments.</title>
        <authorList>
            <person name="Lu D."/>
            <person name="Zhang T."/>
        </authorList>
    </citation>
    <scope>NUCLEOTIDE SEQUENCE [LARGE SCALE GENOMIC DNA]</scope>
    <source>
        <strain evidence="4 5">N1Y132</strain>
    </source>
</reference>
<comment type="similarity">
    <text evidence="1">Belongs to the DprA/Smf family.</text>
</comment>
<sequence>MSDRLKYQIGISLIKGIGPKLARNLVAYVGDEQAVFSQSLRALSKIPGIGNGLAGGIKSSDVLDRAEQELEFIEKHGIQTLYFADDNYPKRLSFCDDAPIVLYTKGASNLDASKVLAVVGTRKASDDARINCEKLIEGIANRHPGTVVVSGLAYGIDVCAHQAALKFGLPTYGVMAHGLDRIYPSLHRNVAKDMLSEGGLITEFTSGTKPDRPNFVRRNRIVAGLADALVMVESGIKGGAIITSRIAESYNRDVMAFPGKANDELSKGGNYLIKRNIAALIEGVEDLEYSLGWESEGKVDALQSSLFQSFNTKEEEVLYNTIVENKELTANELCVKSGLPVSKVSATMLSLEFAGLVKCLPGNAFRLVR</sequence>
<feature type="domain" description="DprA winged helix" evidence="3">
    <location>
        <begin position="328"/>
        <end position="363"/>
    </location>
</feature>
<dbReference type="InterPro" id="IPR036388">
    <property type="entry name" value="WH-like_DNA-bd_sf"/>
</dbReference>
<evidence type="ECO:0000259" key="3">
    <source>
        <dbReference type="Pfam" id="PF17782"/>
    </source>
</evidence>
<organism evidence="4 5">
    <name type="scientific">Carboxylicivirga marina</name>
    <dbReference type="NCBI Taxonomy" id="2800988"/>
    <lineage>
        <taxon>Bacteria</taxon>
        <taxon>Pseudomonadati</taxon>
        <taxon>Bacteroidota</taxon>
        <taxon>Bacteroidia</taxon>
        <taxon>Marinilabiliales</taxon>
        <taxon>Marinilabiliaceae</taxon>
        <taxon>Carboxylicivirga</taxon>
    </lineage>
</organism>
<proteinExistence type="inferred from homology"/>
<dbReference type="PANTHER" id="PTHR43022">
    <property type="entry name" value="PROTEIN SMF"/>
    <property type="match status" value="1"/>
</dbReference>
<evidence type="ECO:0000256" key="1">
    <source>
        <dbReference type="ARBA" id="ARBA00006525"/>
    </source>
</evidence>
<dbReference type="Gene3D" id="1.10.10.10">
    <property type="entry name" value="Winged helix-like DNA-binding domain superfamily/Winged helix DNA-binding domain"/>
    <property type="match status" value="1"/>
</dbReference>
<accession>A0ABS1HJ98</accession>
<dbReference type="InterPro" id="IPR057666">
    <property type="entry name" value="DrpA_SLOG"/>
</dbReference>
<comment type="caution">
    <text evidence="4">The sequence shown here is derived from an EMBL/GenBank/DDBJ whole genome shotgun (WGS) entry which is preliminary data.</text>
</comment>
<protein>
    <submittedName>
        <fullName evidence="4">DNA-protecting protein DprA</fullName>
    </submittedName>
</protein>
<dbReference type="Pfam" id="PF02481">
    <property type="entry name" value="DNA_processg_A"/>
    <property type="match status" value="1"/>
</dbReference>
<evidence type="ECO:0000313" key="5">
    <source>
        <dbReference type="Proteomes" id="UP000605676"/>
    </source>
</evidence>
<dbReference type="RefSeq" id="WP_200464881.1">
    <property type="nucleotide sequence ID" value="NZ_JAENRR010000019.1"/>
</dbReference>
<evidence type="ECO:0000313" key="4">
    <source>
        <dbReference type="EMBL" id="MBK3517651.1"/>
    </source>
</evidence>
<name>A0ABS1HJ98_9BACT</name>
<keyword evidence="5" id="KW-1185">Reference proteome</keyword>
<dbReference type="Proteomes" id="UP000605676">
    <property type="component" value="Unassembled WGS sequence"/>
</dbReference>
<dbReference type="Pfam" id="PF14520">
    <property type="entry name" value="HHH_5"/>
    <property type="match status" value="1"/>
</dbReference>
<dbReference type="NCBIfam" id="TIGR00732">
    <property type="entry name" value="dprA"/>
    <property type="match status" value="1"/>
</dbReference>